<sequence length="143" mass="16162">MSNDDSRGNESPDRQDASPARLEDPTQPIETYLEALDTLTRSLHARLHRAEIEGERVPDETRHQARRRCREIRAEASQIGLLLLGPEAAIHYHPDETDTNAGRGVTTFSGPPPKKFDHDQHDDQERASEDRPDTEETDGENDD</sequence>
<keyword evidence="3" id="KW-1185">Reference proteome</keyword>
<accession>L9W8U4</accession>
<dbReference type="AlphaFoldDB" id="L9W8U4"/>
<feature type="compositionally biased region" description="Basic and acidic residues" evidence="1">
    <location>
        <begin position="114"/>
        <end position="131"/>
    </location>
</feature>
<proteinExistence type="predicted"/>
<evidence type="ECO:0000313" key="3">
    <source>
        <dbReference type="Proteomes" id="UP000011599"/>
    </source>
</evidence>
<evidence type="ECO:0000313" key="2">
    <source>
        <dbReference type="EMBL" id="ELY45782.1"/>
    </source>
</evidence>
<feature type="compositionally biased region" description="Acidic residues" evidence="1">
    <location>
        <begin position="132"/>
        <end position="143"/>
    </location>
</feature>
<dbReference type="eggNOG" id="arCOG11483">
    <property type="taxonomic scope" value="Archaea"/>
</dbReference>
<feature type="region of interest" description="Disordered" evidence="1">
    <location>
        <begin position="1"/>
        <end position="29"/>
    </location>
</feature>
<feature type="region of interest" description="Disordered" evidence="1">
    <location>
        <begin position="92"/>
        <end position="143"/>
    </location>
</feature>
<gene>
    <name evidence="2" type="ORF">C496_02532</name>
</gene>
<dbReference type="RefSeq" id="WP_006088216.1">
    <property type="nucleotide sequence ID" value="NZ_AOHW01000006.1"/>
</dbReference>
<reference evidence="2 3" key="1">
    <citation type="journal article" date="2014" name="PLoS Genet.">
        <title>Phylogenetically driven sequencing of extremely halophilic archaea reveals strategies for static and dynamic osmo-response.</title>
        <authorList>
            <person name="Becker E.A."/>
            <person name="Seitzer P.M."/>
            <person name="Tritt A."/>
            <person name="Larsen D."/>
            <person name="Krusor M."/>
            <person name="Yao A.I."/>
            <person name="Wu D."/>
            <person name="Madern D."/>
            <person name="Eisen J.A."/>
            <person name="Darling A.E."/>
            <person name="Facciotti M.T."/>
        </authorList>
    </citation>
    <scope>NUCLEOTIDE SEQUENCE [LARGE SCALE GENOMIC DNA]</scope>
    <source>
        <strain evidence="2 3">GA33</strain>
    </source>
</reference>
<protein>
    <submittedName>
        <fullName evidence="2">Uncharacterized protein</fullName>
    </submittedName>
</protein>
<evidence type="ECO:0000256" key="1">
    <source>
        <dbReference type="SAM" id="MobiDB-lite"/>
    </source>
</evidence>
<feature type="compositionally biased region" description="Basic and acidic residues" evidence="1">
    <location>
        <begin position="1"/>
        <end position="24"/>
    </location>
</feature>
<dbReference type="OrthoDB" id="163983at2157"/>
<comment type="caution">
    <text evidence="2">The sequence shown here is derived from an EMBL/GenBank/DDBJ whole genome shotgun (WGS) entry which is preliminary data.</text>
</comment>
<dbReference type="Proteomes" id="UP000011599">
    <property type="component" value="Unassembled WGS sequence"/>
</dbReference>
<dbReference type="PATRIC" id="fig|1114856.3.peg.526"/>
<dbReference type="EMBL" id="AOHW01000006">
    <property type="protein sequence ID" value="ELY45782.1"/>
    <property type="molecule type" value="Genomic_DNA"/>
</dbReference>
<dbReference type="STRING" id="1114856.GCA_000383975_03718"/>
<organism evidence="2 3">
    <name type="scientific">Natronorubrum tibetense GA33</name>
    <dbReference type="NCBI Taxonomy" id="1114856"/>
    <lineage>
        <taxon>Archaea</taxon>
        <taxon>Methanobacteriati</taxon>
        <taxon>Methanobacteriota</taxon>
        <taxon>Stenosarchaea group</taxon>
        <taxon>Halobacteria</taxon>
        <taxon>Halobacteriales</taxon>
        <taxon>Natrialbaceae</taxon>
        <taxon>Natronorubrum</taxon>
    </lineage>
</organism>
<name>L9W8U4_9EURY</name>